<dbReference type="PANTHER" id="PTHR45295">
    <property type="entry name" value="CHAPERONE PROTEIN DNAJ C76, CHLOROPLASTIC"/>
    <property type="match status" value="1"/>
</dbReference>
<dbReference type="PROSITE" id="PS50076">
    <property type="entry name" value="DNAJ_2"/>
    <property type="match status" value="1"/>
</dbReference>
<evidence type="ECO:0000313" key="3">
    <source>
        <dbReference type="Proteomes" id="UP000541444"/>
    </source>
</evidence>
<reference evidence="2 3" key="1">
    <citation type="journal article" date="2020" name="IScience">
        <title>Genome Sequencing of the Endangered Kingdonia uniflora (Circaeasteraceae, Ranunculales) Reveals Potential Mechanisms of Evolutionary Specialization.</title>
        <authorList>
            <person name="Sun Y."/>
            <person name="Deng T."/>
            <person name="Zhang A."/>
            <person name="Moore M.J."/>
            <person name="Landis J.B."/>
            <person name="Lin N."/>
            <person name="Zhang H."/>
            <person name="Zhang X."/>
            <person name="Huang J."/>
            <person name="Zhang X."/>
            <person name="Sun H."/>
            <person name="Wang H."/>
        </authorList>
    </citation>
    <scope>NUCLEOTIDE SEQUENCE [LARGE SCALE GENOMIC DNA]</scope>
    <source>
        <strain evidence="2">TB1705</strain>
        <tissue evidence="2">Leaf</tissue>
    </source>
</reference>
<gene>
    <name evidence="2" type="ORF">GIB67_012201</name>
</gene>
<dbReference type="InterPro" id="IPR001623">
    <property type="entry name" value="DnaJ_domain"/>
</dbReference>
<sequence>MQSSGILLYQPSPSTTLKTSTSKKFPIYPPSLPKFRRASFKCNSTSSSIMDFDLYDLLGIDSSSDQSQIKMAYRTLQKRCHPDIAGRTGHDMAIILNEAYSILSDPNSRLAYDKDLSHQKEAMMSAIHTIRSISNWLYWQMPNTGARGKEPRQNLLYLTDKSNDTSTKKLRDAAAARQNFVQN</sequence>
<dbReference type="PANTHER" id="PTHR45295:SF1">
    <property type="entry name" value="CHAPERONE PROTEIN DNAJ C76, CHLOROPLASTIC"/>
    <property type="match status" value="1"/>
</dbReference>
<protein>
    <recommendedName>
        <fullName evidence="1">J domain-containing protein</fullName>
    </recommendedName>
</protein>
<dbReference type="SUPFAM" id="SSF46565">
    <property type="entry name" value="Chaperone J-domain"/>
    <property type="match status" value="1"/>
</dbReference>
<dbReference type="CDD" id="cd06257">
    <property type="entry name" value="DnaJ"/>
    <property type="match status" value="1"/>
</dbReference>
<organism evidence="2 3">
    <name type="scientific">Kingdonia uniflora</name>
    <dbReference type="NCBI Taxonomy" id="39325"/>
    <lineage>
        <taxon>Eukaryota</taxon>
        <taxon>Viridiplantae</taxon>
        <taxon>Streptophyta</taxon>
        <taxon>Embryophyta</taxon>
        <taxon>Tracheophyta</taxon>
        <taxon>Spermatophyta</taxon>
        <taxon>Magnoliopsida</taxon>
        <taxon>Ranunculales</taxon>
        <taxon>Circaeasteraceae</taxon>
        <taxon>Kingdonia</taxon>
    </lineage>
</organism>
<dbReference type="InterPro" id="IPR036869">
    <property type="entry name" value="J_dom_sf"/>
</dbReference>
<accession>A0A7J7NEU6</accession>
<name>A0A7J7NEU6_9MAGN</name>
<proteinExistence type="predicted"/>
<dbReference type="AlphaFoldDB" id="A0A7J7NEU6"/>
<evidence type="ECO:0000313" key="2">
    <source>
        <dbReference type="EMBL" id="KAF6165502.1"/>
    </source>
</evidence>
<evidence type="ECO:0000259" key="1">
    <source>
        <dbReference type="PROSITE" id="PS50076"/>
    </source>
</evidence>
<comment type="caution">
    <text evidence="2">The sequence shown here is derived from an EMBL/GenBank/DDBJ whole genome shotgun (WGS) entry which is preliminary data.</text>
</comment>
<dbReference type="Pfam" id="PF00226">
    <property type="entry name" value="DnaJ"/>
    <property type="match status" value="1"/>
</dbReference>
<feature type="domain" description="J" evidence="1">
    <location>
        <begin position="53"/>
        <end position="116"/>
    </location>
</feature>
<dbReference type="SMART" id="SM00271">
    <property type="entry name" value="DnaJ"/>
    <property type="match status" value="1"/>
</dbReference>
<keyword evidence="3" id="KW-1185">Reference proteome</keyword>
<dbReference type="PRINTS" id="PR00625">
    <property type="entry name" value="JDOMAIN"/>
</dbReference>
<dbReference type="EMBL" id="JACGCM010000849">
    <property type="protein sequence ID" value="KAF6165502.1"/>
    <property type="molecule type" value="Genomic_DNA"/>
</dbReference>
<dbReference type="Proteomes" id="UP000541444">
    <property type="component" value="Unassembled WGS sequence"/>
</dbReference>
<dbReference type="OrthoDB" id="376357at2759"/>
<dbReference type="Gene3D" id="1.10.287.110">
    <property type="entry name" value="DnaJ domain"/>
    <property type="match status" value="1"/>
</dbReference>